<evidence type="ECO:0000259" key="1">
    <source>
        <dbReference type="Pfam" id="PF24925"/>
    </source>
</evidence>
<evidence type="ECO:0000313" key="3">
    <source>
        <dbReference type="Proteomes" id="UP001324115"/>
    </source>
</evidence>
<feature type="domain" description="DUF7746" evidence="1">
    <location>
        <begin position="95"/>
        <end position="164"/>
    </location>
</feature>
<gene>
    <name evidence="2" type="ORF">RGQ29_000510</name>
</gene>
<dbReference type="PANTHER" id="PTHR33054:SF9">
    <property type="entry name" value="CCHC-TYPE DOMAIN-CONTAINING PROTEIN"/>
    <property type="match status" value="1"/>
</dbReference>
<dbReference type="Pfam" id="PF24925">
    <property type="entry name" value="DUF7746"/>
    <property type="match status" value="1"/>
</dbReference>
<proteinExistence type="predicted"/>
<evidence type="ECO:0000313" key="2">
    <source>
        <dbReference type="EMBL" id="KAK4606288.1"/>
    </source>
</evidence>
<organism evidence="2 3">
    <name type="scientific">Quercus rubra</name>
    <name type="common">Northern red oak</name>
    <name type="synonym">Quercus borealis</name>
    <dbReference type="NCBI Taxonomy" id="3512"/>
    <lineage>
        <taxon>Eukaryota</taxon>
        <taxon>Viridiplantae</taxon>
        <taxon>Streptophyta</taxon>
        <taxon>Embryophyta</taxon>
        <taxon>Tracheophyta</taxon>
        <taxon>Spermatophyta</taxon>
        <taxon>Magnoliopsida</taxon>
        <taxon>eudicotyledons</taxon>
        <taxon>Gunneridae</taxon>
        <taxon>Pentapetalae</taxon>
        <taxon>rosids</taxon>
        <taxon>fabids</taxon>
        <taxon>Fagales</taxon>
        <taxon>Fagaceae</taxon>
        <taxon>Quercus</taxon>
    </lineage>
</organism>
<dbReference type="Proteomes" id="UP001324115">
    <property type="component" value="Unassembled WGS sequence"/>
</dbReference>
<dbReference type="AlphaFoldDB" id="A0AAN7G6A1"/>
<dbReference type="PANTHER" id="PTHR33054">
    <property type="entry name" value="CCHC-TYPE DOMAIN-CONTAINING PROTEIN"/>
    <property type="match status" value="1"/>
</dbReference>
<keyword evidence="3" id="KW-1185">Reference proteome</keyword>
<accession>A0AAN7G6A1</accession>
<reference evidence="2 3" key="1">
    <citation type="journal article" date="2023" name="G3 (Bethesda)">
        <title>A haplotype-resolved chromosome-scale genome for Quercus rubra L. provides insights into the genetics of adaptive traits for red oak species.</title>
        <authorList>
            <person name="Kapoor B."/>
            <person name="Jenkins J."/>
            <person name="Schmutz J."/>
            <person name="Zhebentyayeva T."/>
            <person name="Kuelheim C."/>
            <person name="Coggeshall M."/>
            <person name="Heim C."/>
            <person name="Lasky J.R."/>
            <person name="Leites L."/>
            <person name="Islam-Faridi N."/>
            <person name="Romero-Severson J."/>
            <person name="DeLeo V.L."/>
            <person name="Lucas S.M."/>
            <person name="Lazic D."/>
            <person name="Gailing O."/>
            <person name="Carlson J."/>
            <person name="Staton M."/>
        </authorList>
    </citation>
    <scope>NUCLEOTIDE SEQUENCE [LARGE SCALE GENOMIC DNA]</scope>
    <source>
        <strain evidence="2">Pseudo-F2</strain>
    </source>
</reference>
<dbReference type="InterPro" id="IPR056648">
    <property type="entry name" value="DUF7746"/>
</dbReference>
<protein>
    <recommendedName>
        <fullName evidence="1">DUF7746 domain-containing protein</fullName>
    </recommendedName>
</protein>
<sequence>MLFDLKVKTEGISTSTARTISRNEKEIVSEENTNSDLLSFVFANKVFDDDLPEIKRFFGNSKSKSFTKNWYSKPTPPDMQFEERSFQTQFFVFANRIYEWNINGLFEQEIINKMAHMSMVGIAYVNNHNLGHPEIVDLLVTGFSGTLRGWWDSYLTEDSRESIKHVIKKDDESFPIFYESISKGIPNGVNTLIYTILKHFVGTSSNISSRIFDYLNNLRCPTMFIYRWYEDVFISRVLLWKDCYKPYWKEKFIDSLPPIFAHKVKQELIRKNDSIDYDNNLTYGDI</sequence>
<name>A0AAN7G6A1_QUERU</name>
<dbReference type="EMBL" id="JAXUIC010000001">
    <property type="protein sequence ID" value="KAK4606288.1"/>
    <property type="molecule type" value="Genomic_DNA"/>
</dbReference>
<comment type="caution">
    <text evidence="2">The sequence shown here is derived from an EMBL/GenBank/DDBJ whole genome shotgun (WGS) entry which is preliminary data.</text>
</comment>